<dbReference type="AlphaFoldDB" id="A0A0G4I0G1"/>
<dbReference type="VEuPathDB" id="CryptoDB:Cvel_9946"/>
<dbReference type="EMBL" id="CDMZ01004638">
    <property type="protein sequence ID" value="CEM50347.1"/>
    <property type="molecule type" value="Genomic_DNA"/>
</dbReference>
<protein>
    <submittedName>
        <fullName evidence="1">Uncharacterized protein</fullName>
    </submittedName>
</protein>
<reference evidence="1" key="1">
    <citation type="submission" date="2014-11" db="EMBL/GenBank/DDBJ databases">
        <authorList>
            <person name="Otto D Thomas"/>
            <person name="Naeem Raeece"/>
        </authorList>
    </citation>
    <scope>NUCLEOTIDE SEQUENCE</scope>
</reference>
<proteinExistence type="predicted"/>
<name>A0A0G4I0G1_9ALVE</name>
<accession>A0A0G4I0G1</accession>
<gene>
    <name evidence="1" type="ORF">Cvel_9946</name>
</gene>
<sequence length="190" mass="21748">MNFVFQAIQGQTDTERKELRRQMKRVLRLQLGERRERPGGIETTHSHRAVRTWKVLVSGAFPRASLCASEEEEESRVRENDAAKALDRVNRAAKKVNVLRTTFATVAHATPSRVCKLTHKTLLMVHPLAEDFVAYLKATPTRRTFECAQIAELPPSLRGKRHRMLVSPTRRHRGRLKNQHVLIDVSRAGE</sequence>
<evidence type="ECO:0000313" key="1">
    <source>
        <dbReference type="EMBL" id="CEM50347.1"/>
    </source>
</evidence>
<organism evidence="1">
    <name type="scientific">Chromera velia CCMP2878</name>
    <dbReference type="NCBI Taxonomy" id="1169474"/>
    <lineage>
        <taxon>Eukaryota</taxon>
        <taxon>Sar</taxon>
        <taxon>Alveolata</taxon>
        <taxon>Colpodellida</taxon>
        <taxon>Chromeraceae</taxon>
        <taxon>Chromera</taxon>
    </lineage>
</organism>